<dbReference type="Proteomes" id="UP000800235">
    <property type="component" value="Unassembled WGS sequence"/>
</dbReference>
<proteinExistence type="predicted"/>
<dbReference type="AlphaFoldDB" id="A0A9P4U1G9"/>
<dbReference type="EMBL" id="MU007020">
    <property type="protein sequence ID" value="KAF2433461.1"/>
    <property type="molecule type" value="Genomic_DNA"/>
</dbReference>
<organism evidence="1 2">
    <name type="scientific">Tothia fuscella</name>
    <dbReference type="NCBI Taxonomy" id="1048955"/>
    <lineage>
        <taxon>Eukaryota</taxon>
        <taxon>Fungi</taxon>
        <taxon>Dikarya</taxon>
        <taxon>Ascomycota</taxon>
        <taxon>Pezizomycotina</taxon>
        <taxon>Dothideomycetes</taxon>
        <taxon>Pleosporomycetidae</taxon>
        <taxon>Venturiales</taxon>
        <taxon>Cylindrosympodiaceae</taxon>
        <taxon>Tothia</taxon>
    </lineage>
</organism>
<keyword evidence="2" id="KW-1185">Reference proteome</keyword>
<accession>A0A9P4U1G9</accession>
<sequence>MEDHFAFYVQVHGPSHSCKGKNAAISGSIGRLGRRRLLRNPPKSKALLHVQDSGSRSLTAYCVYPKLLRPSDLHNLDLNIMLVSSRLRDEATTIMYSHTLRFLGSAESAYAFLHDHSRLWVQYETLPTVLKHVSYSYRTIPEILFKGERIVDNVYGAATNNYYFHQMFNVFVHRMPNFESFHLVIDPHFWDSFL</sequence>
<evidence type="ECO:0000313" key="1">
    <source>
        <dbReference type="EMBL" id="KAF2433461.1"/>
    </source>
</evidence>
<evidence type="ECO:0000313" key="2">
    <source>
        <dbReference type="Proteomes" id="UP000800235"/>
    </source>
</evidence>
<comment type="caution">
    <text evidence="1">The sequence shown here is derived from an EMBL/GenBank/DDBJ whole genome shotgun (WGS) entry which is preliminary data.</text>
</comment>
<reference evidence="1" key="1">
    <citation type="journal article" date="2020" name="Stud. Mycol.">
        <title>101 Dothideomycetes genomes: a test case for predicting lifestyles and emergence of pathogens.</title>
        <authorList>
            <person name="Haridas S."/>
            <person name="Albert R."/>
            <person name="Binder M."/>
            <person name="Bloem J."/>
            <person name="Labutti K."/>
            <person name="Salamov A."/>
            <person name="Andreopoulos B."/>
            <person name="Baker S."/>
            <person name="Barry K."/>
            <person name="Bills G."/>
            <person name="Bluhm B."/>
            <person name="Cannon C."/>
            <person name="Castanera R."/>
            <person name="Culley D."/>
            <person name="Daum C."/>
            <person name="Ezra D."/>
            <person name="Gonzalez J."/>
            <person name="Henrissat B."/>
            <person name="Kuo A."/>
            <person name="Liang C."/>
            <person name="Lipzen A."/>
            <person name="Lutzoni F."/>
            <person name="Magnuson J."/>
            <person name="Mondo S."/>
            <person name="Nolan M."/>
            <person name="Ohm R."/>
            <person name="Pangilinan J."/>
            <person name="Park H.-J."/>
            <person name="Ramirez L."/>
            <person name="Alfaro M."/>
            <person name="Sun H."/>
            <person name="Tritt A."/>
            <person name="Yoshinaga Y."/>
            <person name="Zwiers L.-H."/>
            <person name="Turgeon B."/>
            <person name="Goodwin S."/>
            <person name="Spatafora J."/>
            <person name="Crous P."/>
            <person name="Grigoriev I."/>
        </authorList>
    </citation>
    <scope>NUCLEOTIDE SEQUENCE</scope>
    <source>
        <strain evidence="1">CBS 130266</strain>
    </source>
</reference>
<name>A0A9P4U1G9_9PEZI</name>
<dbReference type="OrthoDB" id="3913421at2759"/>
<gene>
    <name evidence="1" type="ORF">EJ08DRAFT_676649</name>
</gene>
<protein>
    <submittedName>
        <fullName evidence="1">Uncharacterized protein</fullName>
    </submittedName>
</protein>